<comment type="caution">
    <text evidence="2">The sequence shown here is derived from an EMBL/GenBank/DDBJ whole genome shotgun (WGS) entry which is preliminary data.</text>
</comment>
<dbReference type="AlphaFoldDB" id="A0A6P2BT60"/>
<protein>
    <submittedName>
        <fullName evidence="2">Uncharacterized protein</fullName>
    </submittedName>
</protein>
<dbReference type="EMBL" id="RPFW01000005">
    <property type="protein sequence ID" value="TVZ02262.1"/>
    <property type="molecule type" value="Genomic_DNA"/>
</dbReference>
<keyword evidence="1" id="KW-0472">Membrane</keyword>
<dbReference type="Proteomes" id="UP000460272">
    <property type="component" value="Unassembled WGS sequence"/>
</dbReference>
<name>A0A6P2BT60_9ACTN</name>
<feature type="transmembrane region" description="Helical" evidence="1">
    <location>
        <begin position="36"/>
        <end position="55"/>
    </location>
</feature>
<reference evidence="2 3" key="1">
    <citation type="submission" date="2018-11" db="EMBL/GenBank/DDBJ databases">
        <title>Trebonia kvetii gen.nov., sp.nov., a novel acidophilic actinobacterium, and proposal of the new actinobacterial family Treboniaceae fam. nov.</title>
        <authorList>
            <person name="Rapoport D."/>
            <person name="Sagova-Mareckova M."/>
            <person name="Sedlacek I."/>
            <person name="Provaznik J."/>
            <person name="Kralova S."/>
            <person name="Pavlinic D."/>
            <person name="Benes V."/>
            <person name="Kopecky J."/>
        </authorList>
    </citation>
    <scope>NUCLEOTIDE SEQUENCE [LARGE SCALE GENOMIC DNA]</scope>
    <source>
        <strain evidence="2 3">15Tr583</strain>
    </source>
</reference>
<keyword evidence="1" id="KW-1133">Transmembrane helix</keyword>
<accession>A0A6P2BT60</accession>
<sequence length="78" mass="8015">MLALVILFAVYALFASGLEAVGAFSSAKAGPVLGHLLLGLVDLAAGTVATLHSAVRETDLADAKPSPVHAPFRRPVHQ</sequence>
<gene>
    <name evidence="2" type="ORF">EAS64_25920</name>
</gene>
<evidence type="ECO:0000313" key="3">
    <source>
        <dbReference type="Proteomes" id="UP000460272"/>
    </source>
</evidence>
<proteinExistence type="predicted"/>
<keyword evidence="1" id="KW-0812">Transmembrane</keyword>
<organism evidence="2 3">
    <name type="scientific">Trebonia kvetii</name>
    <dbReference type="NCBI Taxonomy" id="2480626"/>
    <lineage>
        <taxon>Bacteria</taxon>
        <taxon>Bacillati</taxon>
        <taxon>Actinomycetota</taxon>
        <taxon>Actinomycetes</taxon>
        <taxon>Streptosporangiales</taxon>
        <taxon>Treboniaceae</taxon>
        <taxon>Trebonia</taxon>
    </lineage>
</organism>
<dbReference type="RefSeq" id="WP_145857099.1">
    <property type="nucleotide sequence ID" value="NZ_RPFW01000005.1"/>
</dbReference>
<evidence type="ECO:0000256" key="1">
    <source>
        <dbReference type="SAM" id="Phobius"/>
    </source>
</evidence>
<evidence type="ECO:0000313" key="2">
    <source>
        <dbReference type="EMBL" id="TVZ02262.1"/>
    </source>
</evidence>
<keyword evidence="3" id="KW-1185">Reference proteome</keyword>